<gene>
    <name evidence="3" type="ORF">UFOPK3662_00701</name>
</gene>
<sequence length="323" mass="35572">MSTEDEAASYLADTSHAVTPDALLAARDPHLQSAGLYAWWVDKEGAALLSQGVGHAVEAGLIYVGQAGATQWPSGKQSGSTLWKRLSRDHLGKRATKSTLRRLLGSLRASAFSHREVDEAELTQWMQDHLQVSTFPVEDRDGLKKLETSVLVALDPPLNVDEMPPTALRVEAKRLRSSFFGANAPHTHAPIVGNHKVEAAAIHWVLVYERGQGREARDSRHQGEAADVISSGRVIEVKAYGGSARGSDLWLEVRQVEEARQNPDFHVYVVENVRQGDPSLFRLIDLHGETLAQLLERATEQHYYTVPLPVAVYDAVRGQSEPN</sequence>
<dbReference type="Pfam" id="PF13020">
    <property type="entry name" value="NOV_C"/>
    <property type="match status" value="1"/>
</dbReference>
<evidence type="ECO:0000259" key="2">
    <source>
        <dbReference type="Pfam" id="PF20815"/>
    </source>
</evidence>
<accession>A0A6J7HXK2</accession>
<name>A0A6J7HXK2_9ZZZZ</name>
<dbReference type="Pfam" id="PF20815">
    <property type="entry name" value="GIY_YIG_2"/>
    <property type="match status" value="1"/>
</dbReference>
<dbReference type="EMBL" id="CAFBMW010000004">
    <property type="protein sequence ID" value="CAB4922405.1"/>
    <property type="molecule type" value="Genomic_DNA"/>
</dbReference>
<proteinExistence type="predicted"/>
<dbReference type="InterPro" id="IPR049311">
    <property type="entry name" value="GIY_YIG_cat"/>
</dbReference>
<evidence type="ECO:0000313" key="3">
    <source>
        <dbReference type="EMBL" id="CAB4922405.1"/>
    </source>
</evidence>
<dbReference type="AlphaFoldDB" id="A0A6J7HXK2"/>
<protein>
    <submittedName>
        <fullName evidence="3">Unannotated protein</fullName>
    </submittedName>
</protein>
<dbReference type="InterPro" id="IPR024975">
    <property type="entry name" value="NOV_C"/>
</dbReference>
<reference evidence="3" key="1">
    <citation type="submission" date="2020-05" db="EMBL/GenBank/DDBJ databases">
        <authorList>
            <person name="Chiriac C."/>
            <person name="Salcher M."/>
            <person name="Ghai R."/>
            <person name="Kavagutti S V."/>
        </authorList>
    </citation>
    <scope>NUCLEOTIDE SEQUENCE</scope>
</reference>
<organism evidence="3">
    <name type="scientific">freshwater metagenome</name>
    <dbReference type="NCBI Taxonomy" id="449393"/>
    <lineage>
        <taxon>unclassified sequences</taxon>
        <taxon>metagenomes</taxon>
        <taxon>ecological metagenomes</taxon>
    </lineage>
</organism>
<feature type="domain" description="Protein NO VEIN C-terminal" evidence="1">
    <location>
        <begin position="197"/>
        <end position="279"/>
    </location>
</feature>
<evidence type="ECO:0000259" key="1">
    <source>
        <dbReference type="Pfam" id="PF13020"/>
    </source>
</evidence>
<feature type="domain" description="GIY-YIG catalytic" evidence="2">
    <location>
        <begin position="35"/>
        <end position="174"/>
    </location>
</feature>